<dbReference type="Proteomes" id="UP001600888">
    <property type="component" value="Unassembled WGS sequence"/>
</dbReference>
<evidence type="ECO:0000256" key="5">
    <source>
        <dbReference type="ARBA" id="ARBA00023002"/>
    </source>
</evidence>
<keyword evidence="3 8" id="KW-0812">Transmembrane</keyword>
<accession>A0ABR4E2A6</accession>
<feature type="chain" id="PRO_5047208520" description="FAD-binding FR-type domain-containing protein" evidence="9">
    <location>
        <begin position="21"/>
        <end position="711"/>
    </location>
</feature>
<dbReference type="EMBL" id="JBAWTH010000112">
    <property type="protein sequence ID" value="KAL2276557.1"/>
    <property type="molecule type" value="Genomic_DNA"/>
</dbReference>
<evidence type="ECO:0000256" key="2">
    <source>
        <dbReference type="ARBA" id="ARBA00022448"/>
    </source>
</evidence>
<evidence type="ECO:0000256" key="1">
    <source>
        <dbReference type="ARBA" id="ARBA00004141"/>
    </source>
</evidence>
<gene>
    <name evidence="12" type="ORF">FJTKL_00860</name>
</gene>
<comment type="caution">
    <text evidence="12">The sequence shown here is derived from an EMBL/GenBank/DDBJ whole genome shotgun (WGS) entry which is preliminary data.</text>
</comment>
<feature type="transmembrane region" description="Helical" evidence="8">
    <location>
        <begin position="339"/>
        <end position="360"/>
    </location>
</feature>
<feature type="transmembrane region" description="Helical" evidence="8">
    <location>
        <begin position="217"/>
        <end position="237"/>
    </location>
</feature>
<dbReference type="CDD" id="cd06186">
    <property type="entry name" value="NOX_Duox_like_FAD_NADP"/>
    <property type="match status" value="1"/>
</dbReference>
<keyword evidence="6" id="KW-0406">Ion transport</keyword>
<keyword evidence="9" id="KW-0732">Signal</keyword>
<name>A0ABR4E2A6_9PEZI</name>
<evidence type="ECO:0000256" key="6">
    <source>
        <dbReference type="ARBA" id="ARBA00023065"/>
    </source>
</evidence>
<evidence type="ECO:0008006" key="14">
    <source>
        <dbReference type="Google" id="ProtNLM"/>
    </source>
</evidence>
<evidence type="ECO:0000259" key="11">
    <source>
        <dbReference type="Pfam" id="PF08030"/>
    </source>
</evidence>
<keyword evidence="2" id="KW-0813">Transport</keyword>
<evidence type="ECO:0000256" key="9">
    <source>
        <dbReference type="SAM" id="SignalP"/>
    </source>
</evidence>
<dbReference type="Gene3D" id="3.40.50.80">
    <property type="entry name" value="Nucleotide-binding domain of ferredoxin-NADP reductase (FNR) module"/>
    <property type="match status" value="1"/>
</dbReference>
<feature type="transmembrane region" description="Helical" evidence="8">
    <location>
        <begin position="367"/>
        <end position="388"/>
    </location>
</feature>
<dbReference type="InterPro" id="IPR013121">
    <property type="entry name" value="Fe_red_NAD-bd_6"/>
</dbReference>
<dbReference type="Pfam" id="PF01794">
    <property type="entry name" value="Ferric_reduct"/>
    <property type="match status" value="1"/>
</dbReference>
<comment type="subcellular location">
    <subcellularLocation>
        <location evidence="1">Membrane</location>
        <topology evidence="1">Multi-pass membrane protein</topology>
    </subcellularLocation>
</comment>
<dbReference type="InterPro" id="IPR051410">
    <property type="entry name" value="Ferric/Cupric_Reductase"/>
</dbReference>
<dbReference type="SFLD" id="SFLDG01168">
    <property type="entry name" value="Ferric_reductase_subgroup_(FRE"/>
    <property type="match status" value="1"/>
</dbReference>
<feature type="signal peptide" evidence="9">
    <location>
        <begin position="1"/>
        <end position="20"/>
    </location>
</feature>
<keyword evidence="5" id="KW-0560">Oxidoreductase</keyword>
<evidence type="ECO:0000256" key="4">
    <source>
        <dbReference type="ARBA" id="ARBA00022989"/>
    </source>
</evidence>
<evidence type="ECO:0000313" key="12">
    <source>
        <dbReference type="EMBL" id="KAL2276557.1"/>
    </source>
</evidence>
<reference evidence="12 13" key="1">
    <citation type="submission" date="2024-03" db="EMBL/GenBank/DDBJ databases">
        <title>A high-quality draft genome sequence of Diaporthe vaccinii, a causative agent of upright dieback and viscid rot disease in cranberry plants.</title>
        <authorList>
            <person name="Sarrasin M."/>
            <person name="Lang B.F."/>
            <person name="Burger G."/>
        </authorList>
    </citation>
    <scope>NUCLEOTIDE SEQUENCE [LARGE SCALE GENOMIC DNA]</scope>
    <source>
        <strain evidence="12 13">IS7</strain>
    </source>
</reference>
<keyword evidence="4 8" id="KW-1133">Transmembrane helix</keyword>
<protein>
    <recommendedName>
        <fullName evidence="14">FAD-binding FR-type domain-containing protein</fullName>
    </recommendedName>
</protein>
<evidence type="ECO:0000256" key="3">
    <source>
        <dbReference type="ARBA" id="ARBA00022692"/>
    </source>
</evidence>
<dbReference type="Pfam" id="PF08030">
    <property type="entry name" value="NAD_binding_6"/>
    <property type="match status" value="1"/>
</dbReference>
<evidence type="ECO:0000313" key="13">
    <source>
        <dbReference type="Proteomes" id="UP001600888"/>
    </source>
</evidence>
<evidence type="ECO:0000259" key="10">
    <source>
        <dbReference type="Pfam" id="PF01794"/>
    </source>
</evidence>
<dbReference type="InterPro" id="IPR039261">
    <property type="entry name" value="FNR_nucleotide-bd"/>
</dbReference>
<dbReference type="PANTHER" id="PTHR32361">
    <property type="entry name" value="FERRIC/CUPRIC REDUCTASE TRANSMEMBRANE COMPONENT"/>
    <property type="match status" value="1"/>
</dbReference>
<organism evidence="12 13">
    <name type="scientific">Diaporthe vaccinii</name>
    <dbReference type="NCBI Taxonomy" id="105482"/>
    <lineage>
        <taxon>Eukaryota</taxon>
        <taxon>Fungi</taxon>
        <taxon>Dikarya</taxon>
        <taxon>Ascomycota</taxon>
        <taxon>Pezizomycotina</taxon>
        <taxon>Sordariomycetes</taxon>
        <taxon>Sordariomycetidae</taxon>
        <taxon>Diaporthales</taxon>
        <taxon>Diaporthaceae</taxon>
        <taxon>Diaporthe</taxon>
        <taxon>Diaporthe eres species complex</taxon>
    </lineage>
</organism>
<feature type="transmembrane region" description="Helical" evidence="8">
    <location>
        <begin position="162"/>
        <end position="183"/>
    </location>
</feature>
<keyword evidence="7 8" id="KW-0472">Membrane</keyword>
<keyword evidence="13" id="KW-1185">Reference proteome</keyword>
<sequence length="711" mass="79328">MAFHLLRFAVLASLLSPAWAGEPYPVREQVCVAACEHTLDKQTFVSTSPSDAVAEAQPCNSNLHAESLYICAQQYCEQRDLQPGWDFLNHICHHEGHPGLPPLSSFSSVSTAAAKPINATSKGKKLNTTVLADTKFWDLVLESTTARAQARWTNRSHQEAVYIFWGIIMGLATISNLGSRFSVDPPAFASRILRPVRANLSIPPLFTRQTQAVPSRLEALIIVAFFVLSLILCAVTIEPFPKSWIYVSFKKDAEAQILSLIGRRCSDMAIANVAIIWLFSMRNNPLILLTGWSFATFNQFHRWVARVTFLEIVVHASVFTKYEFVKGGLARYKYIYQNLQWWVMAVVALIFFSLTMGIAVAPLRAKFYDSFLVMHVLLAVVFFSTLWFHVEEQYFLQYLWPIVAIWPLERLLRLVRLFITGAKGMVTVSTDSSAALLRIDASSIFGKRRPAPGSTYYIYSPTRLPFYQSHPFTLVAFPSFTAANTTPSVEGEKRTENLTVQPVSTPSEQLNYRFLIAPQKGFTRRLHDSADKDQSGNEEELSWQRLPVLLEGPYQEASHTINFHSCKDILLVVGGSGISVALSSIYKALSIPEVSSVTLVWSARKRTMIQSVANEELQVALRDSRFTLKGHVTKYPVDEAKEPSREHSHALTYARPDVATVIQDYASNGSGKLGIIACGPQGMLIEARKAVAIVMGGKTRDVDVSVASFGW</sequence>
<dbReference type="PANTHER" id="PTHR32361:SF9">
    <property type="entry name" value="FERRIC REDUCTASE TRANSMEMBRANE COMPONENT 3-RELATED"/>
    <property type="match status" value="1"/>
</dbReference>
<dbReference type="InterPro" id="IPR013130">
    <property type="entry name" value="Fe3_Rdtase_TM_dom"/>
</dbReference>
<dbReference type="SFLD" id="SFLDS00052">
    <property type="entry name" value="Ferric_Reductase_Domain"/>
    <property type="match status" value="1"/>
</dbReference>
<evidence type="ECO:0000256" key="8">
    <source>
        <dbReference type="SAM" id="Phobius"/>
    </source>
</evidence>
<dbReference type="SUPFAM" id="SSF52343">
    <property type="entry name" value="Ferredoxin reductase-like, C-terminal NADP-linked domain"/>
    <property type="match status" value="1"/>
</dbReference>
<feature type="domain" description="Ferric reductase NAD binding" evidence="11">
    <location>
        <begin position="567"/>
        <end position="691"/>
    </location>
</feature>
<feature type="domain" description="Ferric oxidoreductase" evidence="10">
    <location>
        <begin position="268"/>
        <end position="384"/>
    </location>
</feature>
<proteinExistence type="predicted"/>
<evidence type="ECO:0000256" key="7">
    <source>
        <dbReference type="ARBA" id="ARBA00023136"/>
    </source>
</evidence>